<organism evidence="2 3">
    <name type="scientific">Linnemannia exigua</name>
    <dbReference type="NCBI Taxonomy" id="604196"/>
    <lineage>
        <taxon>Eukaryota</taxon>
        <taxon>Fungi</taxon>
        <taxon>Fungi incertae sedis</taxon>
        <taxon>Mucoromycota</taxon>
        <taxon>Mortierellomycotina</taxon>
        <taxon>Mortierellomycetes</taxon>
        <taxon>Mortierellales</taxon>
        <taxon>Mortierellaceae</taxon>
        <taxon>Linnemannia</taxon>
    </lineage>
</organism>
<dbReference type="SMART" id="SM00320">
    <property type="entry name" value="WD40"/>
    <property type="match status" value="5"/>
</dbReference>
<dbReference type="Pfam" id="PF00400">
    <property type="entry name" value="WD40"/>
    <property type="match status" value="3"/>
</dbReference>
<dbReference type="Pfam" id="PF00805">
    <property type="entry name" value="Pentapeptide"/>
    <property type="match status" value="1"/>
</dbReference>
<proteinExistence type="predicted"/>
<protein>
    <recommendedName>
        <fullName evidence="4">WD40 repeat-like protein</fullName>
    </recommendedName>
</protein>
<dbReference type="InterPro" id="IPR015943">
    <property type="entry name" value="WD40/YVTN_repeat-like_dom_sf"/>
</dbReference>
<dbReference type="AlphaFoldDB" id="A0AAD4GZK7"/>
<dbReference type="PROSITE" id="PS50294">
    <property type="entry name" value="WD_REPEATS_REGION"/>
    <property type="match status" value="2"/>
</dbReference>
<dbReference type="Gene3D" id="2.160.20.80">
    <property type="entry name" value="E3 ubiquitin-protein ligase SopA"/>
    <property type="match status" value="1"/>
</dbReference>
<dbReference type="Gene3D" id="2.130.10.10">
    <property type="entry name" value="YVTN repeat-like/Quinoprotein amine dehydrogenase"/>
    <property type="match status" value="2"/>
</dbReference>
<evidence type="ECO:0008006" key="4">
    <source>
        <dbReference type="Google" id="ProtNLM"/>
    </source>
</evidence>
<dbReference type="EMBL" id="JAAAIL010003340">
    <property type="protein sequence ID" value="KAG0251093.1"/>
    <property type="molecule type" value="Genomic_DNA"/>
</dbReference>
<feature type="repeat" description="WD" evidence="1">
    <location>
        <begin position="640"/>
        <end position="674"/>
    </location>
</feature>
<dbReference type="Proteomes" id="UP001194580">
    <property type="component" value="Unassembled WGS sequence"/>
</dbReference>
<evidence type="ECO:0000256" key="1">
    <source>
        <dbReference type="PROSITE-ProRule" id="PRU00221"/>
    </source>
</evidence>
<evidence type="ECO:0000313" key="2">
    <source>
        <dbReference type="EMBL" id="KAG0251093.1"/>
    </source>
</evidence>
<reference evidence="2" key="1">
    <citation type="journal article" date="2020" name="Fungal Divers.">
        <title>Resolving the Mortierellaceae phylogeny through synthesis of multi-gene phylogenetics and phylogenomics.</title>
        <authorList>
            <person name="Vandepol N."/>
            <person name="Liber J."/>
            <person name="Desiro A."/>
            <person name="Na H."/>
            <person name="Kennedy M."/>
            <person name="Barry K."/>
            <person name="Grigoriev I.V."/>
            <person name="Miller A.N."/>
            <person name="O'Donnell K."/>
            <person name="Stajich J.E."/>
            <person name="Bonito G."/>
        </authorList>
    </citation>
    <scope>NUCLEOTIDE SEQUENCE</scope>
    <source>
        <strain evidence="2">NRRL 28262</strain>
    </source>
</reference>
<dbReference type="SUPFAM" id="SSF50978">
    <property type="entry name" value="WD40 repeat-like"/>
    <property type="match status" value="1"/>
</dbReference>
<dbReference type="InterPro" id="IPR036322">
    <property type="entry name" value="WD40_repeat_dom_sf"/>
</dbReference>
<dbReference type="SUPFAM" id="SSF141571">
    <property type="entry name" value="Pentapeptide repeat-like"/>
    <property type="match status" value="1"/>
</dbReference>
<feature type="non-terminal residue" evidence="2">
    <location>
        <position position="714"/>
    </location>
</feature>
<sequence>MVISCRSQYLGSDYRSRFQPTCDRHEQPTAARFQEAVIVPFSRTQIEQYVRQFVQKAPSDAVDTTQPNWTATDYMDKLNKIPNLIELVANPFLLTLALKALPRVVRSAQDVSTIYLTRVGLYDSFIEQWLHTDKMRLEESTLSVEAQKALDELLDADFIQLGIKYQKELAAAMFEHQGGNPIVQYVHHYDNLSWKAAFFSTDTKITMLRESSPLTRSSHQYWFLHRSILEYLYSRVMSDPFEPFQISAHIGSSSGGNESVESFVTHPLNQRSIVSEPSILQFLSERVGLDPLFKSRLLAAIHESKADARVSTASANAISILVKAGVQFNGADLRGIRIPGADICGGKFDSADMQGADLSEVNLTRTWLRQANLSETKMSEVQFRELPYLDIGEGVVECIFSSDGALLVISTRAREIVVYETATWTKIVRHDGGYAFAISPTTRELAKHCKHSVQIGDILTGKTRLVLFGHSYSVTHISYSPDGEMIVTIANDDTIRIWSTSSGDTLHVFHGHADSVIGVDFSPNGLQLVSCSEDMTLRTWGIQTGERLLTLENHRNRDFSAEFSPNGRQIASGDDVKKLTLWASYTGIFNRACGRRALAAYSVMHSLNDGRLASCDQDVVFRPRNLYNGNPFGTPSDYTVSSIVFSPDNKYVASFSDIGTVRLWSVERPSPREEPEDGMVEWLCVGMSPDGSWTATGNRIGTVQFWETRTGNSG</sequence>
<feature type="repeat" description="WD" evidence="1">
    <location>
        <begin position="467"/>
        <end position="508"/>
    </location>
</feature>
<evidence type="ECO:0000313" key="3">
    <source>
        <dbReference type="Proteomes" id="UP001194580"/>
    </source>
</evidence>
<dbReference type="PROSITE" id="PS50082">
    <property type="entry name" value="WD_REPEATS_2"/>
    <property type="match status" value="3"/>
</dbReference>
<feature type="repeat" description="WD" evidence="1">
    <location>
        <begin position="509"/>
        <end position="550"/>
    </location>
</feature>
<dbReference type="PANTHER" id="PTHR19879:SF9">
    <property type="entry name" value="TRANSCRIPTION INITIATION FACTOR TFIID SUBUNIT 5"/>
    <property type="match status" value="1"/>
</dbReference>
<accession>A0AAD4GZK7</accession>
<keyword evidence="3" id="KW-1185">Reference proteome</keyword>
<name>A0AAD4GZK7_9FUNG</name>
<dbReference type="InterPro" id="IPR001646">
    <property type="entry name" value="5peptide_repeat"/>
</dbReference>
<dbReference type="PANTHER" id="PTHR19879">
    <property type="entry name" value="TRANSCRIPTION INITIATION FACTOR TFIID"/>
    <property type="match status" value="1"/>
</dbReference>
<keyword evidence="1" id="KW-0853">WD repeat</keyword>
<comment type="caution">
    <text evidence="2">The sequence shown here is derived from an EMBL/GenBank/DDBJ whole genome shotgun (WGS) entry which is preliminary data.</text>
</comment>
<dbReference type="InterPro" id="IPR001680">
    <property type="entry name" value="WD40_rpt"/>
</dbReference>
<gene>
    <name evidence="2" type="ORF">BGZ95_007002</name>
</gene>